<sequence>MQRLELFEMSSDLNFASKGEVAEQYRIQKAVVTLRLNGVEVYRYNFLQNPTAFLGNETIGKILETDGDAGFPVTLIDGKMLTKGRYPSGTELAETFSLSSDILPDTYPAEDVELWFKMMMEAERGGCGAGSCSGCSGCGSVSDPDHYSDFDSDQTDSDLSDYD</sequence>
<evidence type="ECO:0008006" key="3">
    <source>
        <dbReference type="Google" id="ProtNLM"/>
    </source>
</evidence>
<name>A0A2J8B4V8_9FIRM</name>
<dbReference type="GO" id="GO:0046685">
    <property type="term" value="P:response to arsenic-containing substance"/>
    <property type="evidence" value="ECO:0007669"/>
    <property type="project" value="InterPro"/>
</dbReference>
<comment type="caution">
    <text evidence="1">The sequence shown here is derived from an EMBL/GenBank/DDBJ whole genome shotgun (WGS) entry which is preliminary data.</text>
</comment>
<protein>
    <recommendedName>
        <fullName evidence="3">Arsenical resistance operon trans-acting repressor ArsD</fullName>
    </recommendedName>
</protein>
<evidence type="ECO:0000313" key="2">
    <source>
        <dbReference type="Proteomes" id="UP000236394"/>
    </source>
</evidence>
<organism evidence="1 2">
    <name type="scientific">Mageeibacillus indolicus</name>
    <dbReference type="NCBI Taxonomy" id="884684"/>
    <lineage>
        <taxon>Bacteria</taxon>
        <taxon>Bacillati</taxon>
        <taxon>Bacillota</taxon>
        <taxon>Clostridia</taxon>
        <taxon>Eubacteriales</taxon>
        <taxon>Oscillospiraceae</taxon>
        <taxon>Mageeibacillus</taxon>
    </lineage>
</organism>
<proteinExistence type="predicted"/>
<dbReference type="GO" id="GO:0003677">
    <property type="term" value="F:DNA binding"/>
    <property type="evidence" value="ECO:0007669"/>
    <property type="project" value="InterPro"/>
</dbReference>
<accession>A0A2J8B4V8</accession>
<dbReference type="Proteomes" id="UP000236394">
    <property type="component" value="Unassembled WGS sequence"/>
</dbReference>
<dbReference type="RefSeq" id="WP_034573681.1">
    <property type="nucleotide sequence ID" value="NZ_NBZD01000001.1"/>
</dbReference>
<dbReference type="AlphaFoldDB" id="A0A2J8B4V8"/>
<dbReference type="Gene3D" id="3.40.30.10">
    <property type="entry name" value="Glutaredoxin"/>
    <property type="match status" value="1"/>
</dbReference>
<evidence type="ECO:0000313" key="1">
    <source>
        <dbReference type="EMBL" id="PNH19786.1"/>
    </source>
</evidence>
<dbReference type="Pfam" id="PF06953">
    <property type="entry name" value="ArsD"/>
    <property type="match status" value="1"/>
</dbReference>
<dbReference type="InterPro" id="IPR010712">
    <property type="entry name" value="Arsenical-R_ArsD"/>
</dbReference>
<dbReference type="GO" id="GO:0045892">
    <property type="term" value="P:negative regulation of DNA-templated transcription"/>
    <property type="evidence" value="ECO:0007669"/>
    <property type="project" value="InterPro"/>
</dbReference>
<reference evidence="2" key="1">
    <citation type="submission" date="2017-04" db="EMBL/GenBank/DDBJ databases">
        <authorList>
            <person name="Bumgarner R.E."/>
            <person name="Fredricks D.N."/>
            <person name="Srinivasan S."/>
        </authorList>
    </citation>
    <scope>NUCLEOTIDE SEQUENCE [LARGE SCALE GENOMIC DNA]</scope>
    <source>
        <strain evidence="2">KA00405</strain>
    </source>
</reference>
<gene>
    <name evidence="1" type="ORF">B7R76_02605</name>
</gene>
<dbReference type="EMBL" id="NBZD01000001">
    <property type="protein sequence ID" value="PNH19786.1"/>
    <property type="molecule type" value="Genomic_DNA"/>
</dbReference>